<proteinExistence type="predicted"/>
<sequence>MSSQVELAEVAESRIATDWGLDQWADRILEQAGVGVTILDRHGTVMYYNKWASEHLDRMPEYIGNDVRKHHRRAVTNPRFDAMLRLFEEGRVEPVSYVARPYGKITILVTVSPIRVNGELVGFSQIVLLKDEVQELFALFDESGRESFEREMLPNGLPTA</sequence>
<dbReference type="Gene3D" id="3.30.450.20">
    <property type="entry name" value="PAS domain"/>
    <property type="match status" value="1"/>
</dbReference>
<evidence type="ECO:0000313" key="2">
    <source>
        <dbReference type="Proteomes" id="UP000605361"/>
    </source>
</evidence>
<reference evidence="1" key="1">
    <citation type="submission" date="2020-11" db="EMBL/GenBank/DDBJ databases">
        <title>Whole-genome analyses of Nonomuraea sp. K274.</title>
        <authorList>
            <person name="Veyisoglu A."/>
        </authorList>
    </citation>
    <scope>NUCLEOTIDE SEQUENCE</scope>
    <source>
        <strain evidence="1">K274</strain>
    </source>
</reference>
<name>A0A931ALZ2_9ACTN</name>
<comment type="caution">
    <text evidence="1">The sequence shown here is derived from an EMBL/GenBank/DDBJ whole genome shotgun (WGS) entry which is preliminary data.</text>
</comment>
<dbReference type="AlphaFoldDB" id="A0A931ALZ2"/>
<accession>A0A931ALZ2</accession>
<keyword evidence="2" id="KW-1185">Reference proteome</keyword>
<protein>
    <submittedName>
        <fullName evidence="1">PAS domain-containing protein</fullName>
    </submittedName>
</protein>
<evidence type="ECO:0000313" key="1">
    <source>
        <dbReference type="EMBL" id="MBF8194250.1"/>
    </source>
</evidence>
<dbReference type="RefSeq" id="WP_195903080.1">
    <property type="nucleotide sequence ID" value="NZ_JADOGI010000378.1"/>
</dbReference>
<dbReference type="Proteomes" id="UP000605361">
    <property type="component" value="Unassembled WGS sequence"/>
</dbReference>
<dbReference type="SUPFAM" id="SSF55785">
    <property type="entry name" value="PYP-like sensor domain (PAS domain)"/>
    <property type="match status" value="1"/>
</dbReference>
<organism evidence="1 2">
    <name type="scientific">Nonomuraea cypriaca</name>
    <dbReference type="NCBI Taxonomy" id="1187855"/>
    <lineage>
        <taxon>Bacteria</taxon>
        <taxon>Bacillati</taxon>
        <taxon>Actinomycetota</taxon>
        <taxon>Actinomycetes</taxon>
        <taxon>Streptosporangiales</taxon>
        <taxon>Streptosporangiaceae</taxon>
        <taxon>Nonomuraea</taxon>
    </lineage>
</organism>
<gene>
    <name evidence="1" type="ORF">ITP53_53040</name>
</gene>
<dbReference type="EMBL" id="JADOGI010000378">
    <property type="protein sequence ID" value="MBF8194250.1"/>
    <property type="molecule type" value="Genomic_DNA"/>
</dbReference>
<dbReference type="Pfam" id="PF13596">
    <property type="entry name" value="PAS_10"/>
    <property type="match status" value="1"/>
</dbReference>
<dbReference type="InterPro" id="IPR035965">
    <property type="entry name" value="PAS-like_dom_sf"/>
</dbReference>